<evidence type="ECO:0000259" key="2">
    <source>
        <dbReference type="Pfam" id="PF10030"/>
    </source>
</evidence>
<comment type="caution">
    <text evidence="3">The sequence shown here is derived from an EMBL/GenBank/DDBJ whole genome shotgun (WGS) entry which is preliminary data.</text>
</comment>
<name>A0ABS1V432_9PROT</name>
<evidence type="ECO:0000256" key="1">
    <source>
        <dbReference type="SAM" id="SignalP"/>
    </source>
</evidence>
<keyword evidence="1" id="KW-0732">Signal</keyword>
<accession>A0ABS1V432</accession>
<dbReference type="InterPro" id="IPR019262">
    <property type="entry name" value="DUF2272"/>
</dbReference>
<protein>
    <submittedName>
        <fullName evidence="3">DUF2272 domain-containing protein</fullName>
    </submittedName>
</protein>
<reference evidence="3 4" key="1">
    <citation type="submission" date="2021-01" db="EMBL/GenBank/DDBJ databases">
        <title>Belnapia mucosa sp. nov. and Belnapia arida sp. nov., isolated from the Tabernas Desert (Almeria, Spain).</title>
        <authorList>
            <person name="Molina-Menor E."/>
            <person name="Vidal-Verdu A."/>
            <person name="Calonge A."/>
            <person name="Satari L."/>
            <person name="Pereto Magraner J."/>
            <person name="Porcar Miralles M."/>
        </authorList>
    </citation>
    <scope>NUCLEOTIDE SEQUENCE [LARGE SCALE GENOMIC DNA]</scope>
    <source>
        <strain evidence="3 4">T6</strain>
    </source>
</reference>
<dbReference type="EMBL" id="JAEUXJ010000005">
    <property type="protein sequence ID" value="MBL6456431.1"/>
    <property type="molecule type" value="Genomic_DNA"/>
</dbReference>
<organism evidence="3 4">
    <name type="scientific">Belnapia mucosa</name>
    <dbReference type="NCBI Taxonomy" id="2804532"/>
    <lineage>
        <taxon>Bacteria</taxon>
        <taxon>Pseudomonadati</taxon>
        <taxon>Pseudomonadota</taxon>
        <taxon>Alphaproteobacteria</taxon>
        <taxon>Acetobacterales</taxon>
        <taxon>Roseomonadaceae</taxon>
        <taxon>Belnapia</taxon>
    </lineage>
</organism>
<keyword evidence="4" id="KW-1185">Reference proteome</keyword>
<proteinExistence type="predicted"/>
<dbReference type="Proteomes" id="UP000606490">
    <property type="component" value="Unassembled WGS sequence"/>
</dbReference>
<dbReference type="RefSeq" id="WP_202826176.1">
    <property type="nucleotide sequence ID" value="NZ_JAEUXJ010000005.1"/>
</dbReference>
<feature type="domain" description="DUF2272" evidence="2">
    <location>
        <begin position="64"/>
        <end position="235"/>
    </location>
</feature>
<dbReference type="Pfam" id="PF10030">
    <property type="entry name" value="DUF2272"/>
    <property type="match status" value="1"/>
</dbReference>
<gene>
    <name evidence="3" type="ORF">JMJ55_13940</name>
</gene>
<feature type="signal peptide" evidence="1">
    <location>
        <begin position="1"/>
        <end position="21"/>
    </location>
</feature>
<evidence type="ECO:0000313" key="4">
    <source>
        <dbReference type="Proteomes" id="UP000606490"/>
    </source>
</evidence>
<feature type="chain" id="PRO_5046030872" evidence="1">
    <location>
        <begin position="22"/>
        <end position="262"/>
    </location>
</feature>
<evidence type="ECO:0000313" key="3">
    <source>
        <dbReference type="EMBL" id="MBL6456431.1"/>
    </source>
</evidence>
<sequence length="262" mass="28379">MRSILLLLLLGACAVVPPPPAPPLPYPPAARERMVRIALAEWADWGRVVMEPGLPGGSTGAESEPANFPRVLAYWRVVPQDEGAIAGNRRRYAAALAGLPEGEALWREPYWSAAFISFVLASAGVDRREFPPSAAHADYVDALIRDAAAFPAAAPFLPRLPRELPPQPGDLLCTDRSRNPIADWRQRAADGGRFRPMHCDIVTGTAPGVVEVVGGNVRDSVTLTRFPADAAGYLLPWPAGEPAWFVLFQNRLGRLPPWSPLS</sequence>